<keyword evidence="2" id="KW-0238">DNA-binding</keyword>
<sequence>AVLQMIMEADVDGLIGAGRHERNGDRTTWRNGYRDRSLDTRLGTLNLRVPKLRQGSYFPGFLEARKTSEQALVAVIQEAWISGVSTRRVDDLVQAMGLSGISKSTVSKLCKDIDERVGEFLNRPLTGDWPYVWLDATYLKQRQGGRIVSVAAIIAVAANTEETSSRYMMVEAFAQIDKEEIDPILSITTKAA</sequence>
<evidence type="ECO:0000256" key="2">
    <source>
        <dbReference type="ARBA" id="ARBA00023125"/>
    </source>
</evidence>
<keyword evidence="3" id="KW-0233">DNA recombination</keyword>
<comment type="caution">
    <text evidence="4">The sequence shown here is derived from an EMBL/GenBank/DDBJ whole genome shotgun (WGS) entry which is preliminary data.</text>
</comment>
<evidence type="ECO:0008006" key="5">
    <source>
        <dbReference type="Google" id="ProtNLM"/>
    </source>
</evidence>
<gene>
    <name evidence="4" type="ORF">LCGC14_1958710</name>
</gene>
<feature type="non-terminal residue" evidence="4">
    <location>
        <position position="1"/>
    </location>
</feature>
<dbReference type="InterPro" id="IPR001207">
    <property type="entry name" value="Transposase_mutator"/>
</dbReference>
<dbReference type="GO" id="GO:0006313">
    <property type="term" value="P:DNA transposition"/>
    <property type="evidence" value="ECO:0007669"/>
    <property type="project" value="InterPro"/>
</dbReference>
<evidence type="ECO:0000256" key="1">
    <source>
        <dbReference type="ARBA" id="ARBA00022578"/>
    </source>
</evidence>
<dbReference type="PANTHER" id="PTHR33217">
    <property type="entry name" value="TRANSPOSASE FOR INSERTION SEQUENCE ELEMENT IS1081"/>
    <property type="match status" value="1"/>
</dbReference>
<dbReference type="GO" id="GO:0004803">
    <property type="term" value="F:transposase activity"/>
    <property type="evidence" value="ECO:0007669"/>
    <property type="project" value="InterPro"/>
</dbReference>
<dbReference type="PANTHER" id="PTHR33217:SF7">
    <property type="entry name" value="TRANSPOSASE FOR INSERTION SEQUENCE ELEMENT IS1081"/>
    <property type="match status" value="1"/>
</dbReference>
<organism evidence="4">
    <name type="scientific">marine sediment metagenome</name>
    <dbReference type="NCBI Taxonomy" id="412755"/>
    <lineage>
        <taxon>unclassified sequences</taxon>
        <taxon>metagenomes</taxon>
        <taxon>ecological metagenomes</taxon>
    </lineage>
</organism>
<proteinExistence type="predicted"/>
<dbReference type="AlphaFoldDB" id="A0A0F9FFH1"/>
<dbReference type="GO" id="GO:0003677">
    <property type="term" value="F:DNA binding"/>
    <property type="evidence" value="ECO:0007669"/>
    <property type="project" value="UniProtKB-KW"/>
</dbReference>
<dbReference type="EMBL" id="LAZR01021519">
    <property type="protein sequence ID" value="KKL85038.1"/>
    <property type="molecule type" value="Genomic_DNA"/>
</dbReference>
<dbReference type="Pfam" id="PF00872">
    <property type="entry name" value="Transposase_mut"/>
    <property type="match status" value="1"/>
</dbReference>
<protein>
    <recommendedName>
        <fullName evidence="5">Mutator family transposase</fullName>
    </recommendedName>
</protein>
<reference evidence="4" key="1">
    <citation type="journal article" date="2015" name="Nature">
        <title>Complex archaea that bridge the gap between prokaryotes and eukaryotes.</title>
        <authorList>
            <person name="Spang A."/>
            <person name="Saw J.H."/>
            <person name="Jorgensen S.L."/>
            <person name="Zaremba-Niedzwiedzka K."/>
            <person name="Martijn J."/>
            <person name="Lind A.E."/>
            <person name="van Eijk R."/>
            <person name="Schleper C."/>
            <person name="Guy L."/>
            <person name="Ettema T.J."/>
        </authorList>
    </citation>
    <scope>NUCLEOTIDE SEQUENCE</scope>
</reference>
<evidence type="ECO:0000256" key="3">
    <source>
        <dbReference type="ARBA" id="ARBA00023172"/>
    </source>
</evidence>
<name>A0A0F9FFH1_9ZZZZ</name>
<keyword evidence="1" id="KW-0815">Transposition</keyword>
<accession>A0A0F9FFH1</accession>
<evidence type="ECO:0000313" key="4">
    <source>
        <dbReference type="EMBL" id="KKL85038.1"/>
    </source>
</evidence>